<dbReference type="InterPro" id="IPR016162">
    <property type="entry name" value="Ald_DH_N"/>
</dbReference>
<dbReference type="GO" id="GO:0006210">
    <property type="term" value="P:thymine catabolic process"/>
    <property type="evidence" value="ECO:0007669"/>
    <property type="project" value="TreeGrafter"/>
</dbReference>
<dbReference type="Pfam" id="PF00171">
    <property type="entry name" value="Aldedh"/>
    <property type="match status" value="1"/>
</dbReference>
<dbReference type="FunFam" id="3.40.309.10:FF:000002">
    <property type="entry name" value="Methylmalonate-semialdehyde dehydrogenase (Acylating)"/>
    <property type="match status" value="1"/>
</dbReference>
<gene>
    <name evidence="3" type="primary">mmsA</name>
    <name evidence="3" type="ordered locus">TREAZ_2306</name>
</gene>
<sequence>MSVTKLKYCCNGMWVDSKTGKWMDVYDPSTGEVIAQAPCCTQEELQATIDAAAAAYKSWSKTPVIRRTQILFKFRDLVVEHMEELTKIVARENGKVWSEAEGDILKVKEPVELACGAATLMQGESLMNTSTGYDSVLYREPIGVFGGIVPFNFPGMIPFGWMAPLCIAAGNCIVLKSSSSTPMTSIRLLELLQEAGLPAGVVSVITTDRNVADLLLTNPVIKGICFVGTTSVGLQVYSKAAANGKRVQAQTEAKNHALVMDDAVLDRSAAGIINSAFGCAGERCMALPVVAAHENIHDKLVELLIAQAKTLKVGCAYDKASQLGPVVNKAHYDRVTGWIEKGIKEGAKLVLDGRGIKVPGFEKGFYLGPTIFTNVTEDMSIGRDEIFGPVLCVKKVKSFEEGVKVINGNPFANGAVIYTSSGYHARNFSLEIDGGMVGVNVGIPVPVGMFPFSGHKQSFFGDLHCLGKDGIRFFTESKVVTSTWFTEESANKKVDTWDGSVGG</sequence>
<accession>F5Y802</accession>
<dbReference type="OrthoDB" id="9762913at2"/>
<dbReference type="EC" id="1.2.1.27" evidence="3"/>
<dbReference type="STRING" id="545695.TREAZ_2306"/>
<dbReference type="KEGG" id="taz:TREAZ_2306"/>
<dbReference type="GO" id="GO:0006574">
    <property type="term" value="P:L-valine catabolic process"/>
    <property type="evidence" value="ECO:0007669"/>
    <property type="project" value="TreeGrafter"/>
</dbReference>
<dbReference type="EMBL" id="CP001841">
    <property type="protein sequence ID" value="AEF83037.1"/>
    <property type="molecule type" value="Genomic_DNA"/>
</dbReference>
<dbReference type="AlphaFoldDB" id="F5Y802"/>
<dbReference type="PANTHER" id="PTHR43866:SF4">
    <property type="entry name" value="MALONATE-SEMIALDEHYDE DEHYDROGENASE"/>
    <property type="match status" value="1"/>
</dbReference>
<dbReference type="GO" id="GO:0004491">
    <property type="term" value="F:methylmalonate-semialdehyde dehydrogenase (acylating, NAD) activity"/>
    <property type="evidence" value="ECO:0007669"/>
    <property type="project" value="UniProtKB-EC"/>
</dbReference>
<dbReference type="PANTHER" id="PTHR43866">
    <property type="entry name" value="MALONATE-SEMIALDEHYDE DEHYDROGENASE"/>
    <property type="match status" value="1"/>
</dbReference>
<evidence type="ECO:0000256" key="1">
    <source>
        <dbReference type="ARBA" id="ARBA00023002"/>
    </source>
</evidence>
<evidence type="ECO:0000313" key="4">
    <source>
        <dbReference type="Proteomes" id="UP000009222"/>
    </source>
</evidence>
<dbReference type="HOGENOM" id="CLU_005391_1_10_12"/>
<keyword evidence="4" id="KW-1185">Reference proteome</keyword>
<evidence type="ECO:0000259" key="2">
    <source>
        <dbReference type="Pfam" id="PF00171"/>
    </source>
</evidence>
<name>F5Y802_LEAAZ</name>
<dbReference type="CDD" id="cd07085">
    <property type="entry name" value="ALDH_F6_MMSDH"/>
    <property type="match status" value="1"/>
</dbReference>
<dbReference type="eggNOG" id="COG1012">
    <property type="taxonomic scope" value="Bacteria"/>
</dbReference>
<dbReference type="RefSeq" id="WP_015709749.1">
    <property type="nucleotide sequence ID" value="NC_015577.1"/>
</dbReference>
<organism evidence="3 4">
    <name type="scientific">Leadbettera azotonutricia (strain ATCC BAA-888 / DSM 13862 / ZAS-9)</name>
    <name type="common">Treponema azotonutricium</name>
    <dbReference type="NCBI Taxonomy" id="545695"/>
    <lineage>
        <taxon>Bacteria</taxon>
        <taxon>Pseudomonadati</taxon>
        <taxon>Spirochaetota</taxon>
        <taxon>Spirochaetia</taxon>
        <taxon>Spirochaetales</taxon>
        <taxon>Breznakiellaceae</taxon>
        <taxon>Leadbettera</taxon>
    </lineage>
</organism>
<dbReference type="InterPro" id="IPR016161">
    <property type="entry name" value="Ald_DH/histidinol_DH"/>
</dbReference>
<dbReference type="Gene3D" id="3.40.605.10">
    <property type="entry name" value="Aldehyde Dehydrogenase, Chain A, domain 1"/>
    <property type="match status" value="1"/>
</dbReference>
<dbReference type="Gene3D" id="3.40.309.10">
    <property type="entry name" value="Aldehyde Dehydrogenase, Chain A, domain 2"/>
    <property type="match status" value="1"/>
</dbReference>
<protein>
    <submittedName>
        <fullName evidence="3">Methylmalonate-semialdehyde dehydrogenase (Acylating)</fullName>
        <ecNumber evidence="3">1.2.1.27</ecNumber>
    </submittedName>
</protein>
<proteinExistence type="predicted"/>
<feature type="domain" description="Aldehyde dehydrogenase" evidence="2">
    <location>
        <begin position="14"/>
        <end position="480"/>
    </location>
</feature>
<dbReference type="FunCoup" id="F5Y802">
    <property type="interactions" value="264"/>
</dbReference>
<evidence type="ECO:0000313" key="3">
    <source>
        <dbReference type="EMBL" id="AEF83037.1"/>
    </source>
</evidence>
<dbReference type="InterPro" id="IPR015590">
    <property type="entry name" value="Aldehyde_DH_dom"/>
</dbReference>
<keyword evidence="1 3" id="KW-0560">Oxidoreductase</keyword>
<reference evidence="4" key="1">
    <citation type="submission" date="2009-12" db="EMBL/GenBank/DDBJ databases">
        <title>Complete sequence of Treponema azotonutricium strain ZAS-9.</title>
        <authorList>
            <person name="Tetu S.G."/>
            <person name="Matson E."/>
            <person name="Ren Q."/>
            <person name="Seshadri R."/>
            <person name="Elbourne L."/>
            <person name="Hassan K.A."/>
            <person name="Durkin A."/>
            <person name="Radune D."/>
            <person name="Mohamoud Y."/>
            <person name="Shay R."/>
            <person name="Jin S."/>
            <person name="Zhang X."/>
            <person name="Lucey K."/>
            <person name="Ballor N.R."/>
            <person name="Ottesen E."/>
            <person name="Rosenthal R."/>
            <person name="Allen A."/>
            <person name="Leadbetter J.R."/>
            <person name="Paulsen I.T."/>
        </authorList>
    </citation>
    <scope>NUCLEOTIDE SEQUENCE [LARGE SCALE GENOMIC DNA]</scope>
    <source>
        <strain evidence="4">ATCC BAA-888 / DSM 13862 / ZAS-9</strain>
    </source>
</reference>
<dbReference type="InterPro" id="IPR010061">
    <property type="entry name" value="MeMal-semiAld_DH"/>
</dbReference>
<dbReference type="Proteomes" id="UP000009222">
    <property type="component" value="Chromosome"/>
</dbReference>
<dbReference type="InterPro" id="IPR016163">
    <property type="entry name" value="Ald_DH_C"/>
</dbReference>
<dbReference type="SUPFAM" id="SSF53720">
    <property type="entry name" value="ALDH-like"/>
    <property type="match status" value="1"/>
</dbReference>
<dbReference type="InParanoid" id="F5Y802"/>
<dbReference type="NCBIfam" id="TIGR01722">
    <property type="entry name" value="MMSDH"/>
    <property type="match status" value="1"/>
</dbReference>
<reference evidence="3 4" key="2">
    <citation type="journal article" date="2011" name="ISME J.">
        <title>RNA-seq reveals cooperative metabolic interactions between two termite-gut spirochete species in co-culture.</title>
        <authorList>
            <person name="Rosenthal A.Z."/>
            <person name="Matson E.G."/>
            <person name="Eldar A."/>
            <person name="Leadbetter J.R."/>
        </authorList>
    </citation>
    <scope>NUCLEOTIDE SEQUENCE [LARGE SCALE GENOMIC DNA]</scope>
    <source>
        <strain evidence="4">ATCC BAA-888 / DSM 13862 / ZAS-9</strain>
    </source>
</reference>